<sequence>MTLLTGLDHVLIEAPADCEAAARHFFGDILGLPELSKPPALAARGGCWFGLPDGRQLHIGVTPDFQPRKKGHPGLRCQQLDQISAHLSRHGIPHQADAEAGVARIFLDDPWGNRLEIVEGQHPSKPT</sequence>
<evidence type="ECO:0000313" key="2">
    <source>
        <dbReference type="EMBL" id="ADY26425.1"/>
    </source>
</evidence>
<dbReference type="STRING" id="693977.Deipr_1276"/>
<keyword evidence="3" id="KW-1185">Reference proteome</keyword>
<dbReference type="OrthoDB" id="9813630at2"/>
<dbReference type="PANTHER" id="PTHR39175:SF1">
    <property type="entry name" value="FAMILY PROTEIN, PUTATIVE (AFU_ORTHOLOGUE AFUA_3G15060)-RELATED"/>
    <property type="match status" value="1"/>
</dbReference>
<proteinExistence type="predicted"/>
<dbReference type="InterPro" id="IPR037523">
    <property type="entry name" value="VOC_core"/>
</dbReference>
<dbReference type="HOGENOM" id="CLU_140387_0_0_0"/>
<keyword evidence="2" id="KW-0560">Oxidoreductase</keyword>
<protein>
    <submittedName>
        <fullName evidence="2">Glyoxalase/bleomycin resistance protein/dioxygenase</fullName>
    </submittedName>
</protein>
<evidence type="ECO:0000259" key="1">
    <source>
        <dbReference type="PROSITE" id="PS51819"/>
    </source>
</evidence>
<name>F0RP82_DEIPM</name>
<dbReference type="Gene3D" id="3.10.180.10">
    <property type="entry name" value="2,3-Dihydroxybiphenyl 1,2-Dioxygenase, domain 1"/>
    <property type="match status" value="1"/>
</dbReference>
<dbReference type="SUPFAM" id="SSF54593">
    <property type="entry name" value="Glyoxalase/Bleomycin resistance protein/Dihydroxybiphenyl dioxygenase"/>
    <property type="match status" value="1"/>
</dbReference>
<dbReference type="GO" id="GO:0051213">
    <property type="term" value="F:dioxygenase activity"/>
    <property type="evidence" value="ECO:0007669"/>
    <property type="project" value="UniProtKB-KW"/>
</dbReference>
<keyword evidence="2" id="KW-0223">Dioxygenase</keyword>
<gene>
    <name evidence="2" type="ordered locus">Deipr_1276</name>
</gene>
<dbReference type="KEGG" id="dpt:Deipr_1276"/>
<feature type="domain" description="VOC" evidence="1">
    <location>
        <begin position="6"/>
        <end position="120"/>
    </location>
</feature>
<dbReference type="RefSeq" id="WP_013615034.1">
    <property type="nucleotide sequence ID" value="NC_015161.1"/>
</dbReference>
<dbReference type="InterPro" id="IPR029068">
    <property type="entry name" value="Glyas_Bleomycin-R_OHBP_Dase"/>
</dbReference>
<accession>F0RP82</accession>
<dbReference type="PANTHER" id="PTHR39175">
    <property type="entry name" value="FAMILY PROTEIN, PUTATIVE (AFU_ORTHOLOGUE AFUA_3G15060)-RELATED"/>
    <property type="match status" value="1"/>
</dbReference>
<reference evidence="3" key="1">
    <citation type="submission" date="2011-02" db="EMBL/GenBank/DDBJ databases">
        <title>The complete sequence of chromosome of Deinococcus proteolyticus DSM 20540.</title>
        <authorList>
            <consortium name="US DOE Joint Genome Institute (JGI-PGF)"/>
            <person name="Lucas S."/>
            <person name="Copeland A."/>
            <person name="Lapidus A."/>
            <person name="Bruce D."/>
            <person name="Goodwin L."/>
            <person name="Pitluck S."/>
            <person name="Kyrpides N."/>
            <person name="Mavromatis K."/>
            <person name="Pagani I."/>
            <person name="Ivanova N."/>
            <person name="Ovchinnikova G."/>
            <person name="Zeytun A."/>
            <person name="Detter J.C."/>
            <person name="Han C."/>
            <person name="Land M."/>
            <person name="Hauser L."/>
            <person name="Markowitz V."/>
            <person name="Cheng J.-F."/>
            <person name="Hugenholtz P."/>
            <person name="Woyke T."/>
            <person name="Wu D."/>
            <person name="Pukall R."/>
            <person name="Steenblock K."/>
            <person name="Brambilla E."/>
            <person name="Klenk H.-P."/>
            <person name="Eisen J.A."/>
        </authorList>
    </citation>
    <scope>NUCLEOTIDE SEQUENCE [LARGE SCALE GENOMIC DNA]</scope>
    <source>
        <strain evidence="3">ATCC 35074 / DSM 20540 / JCM 6276 / NBRC 101906 / NCIMB 13154 / VKM Ac-1939 / CCM 2703 / MRP</strain>
    </source>
</reference>
<dbReference type="eggNOG" id="COG0346">
    <property type="taxonomic scope" value="Bacteria"/>
</dbReference>
<dbReference type="EMBL" id="CP002536">
    <property type="protein sequence ID" value="ADY26425.1"/>
    <property type="molecule type" value="Genomic_DNA"/>
</dbReference>
<evidence type="ECO:0000313" key="3">
    <source>
        <dbReference type="Proteomes" id="UP000007718"/>
    </source>
</evidence>
<reference evidence="2 3" key="2">
    <citation type="journal article" date="2012" name="Stand. Genomic Sci.">
        <title>Complete genome sequence of the orange-red pigmented, radioresistant Deinococcus proteolyticus type strain (MRP(T)).</title>
        <authorList>
            <person name="Copeland A."/>
            <person name="Zeytun A."/>
            <person name="Yassawong M."/>
            <person name="Nolan M."/>
            <person name="Lucas S."/>
            <person name="Hammon N."/>
            <person name="Deshpande S."/>
            <person name="Cheng J.F."/>
            <person name="Han C."/>
            <person name="Tapia R."/>
            <person name="Goodwin L.A."/>
            <person name="Pitluck S."/>
            <person name="Mavromatis K."/>
            <person name="Liolios K."/>
            <person name="Pagani I."/>
            <person name="Ivanova N."/>
            <person name="Mikhailova N."/>
            <person name="Pati A."/>
            <person name="Chen A."/>
            <person name="Palaniappan K."/>
            <person name="Land M."/>
            <person name="Hauser L."/>
            <person name="Jeffries C.D."/>
            <person name="Brambilla E.M."/>
            <person name="Rohde M."/>
            <person name="Sikorski J."/>
            <person name="Pukall R."/>
            <person name="Goker M."/>
            <person name="Detter J.C."/>
            <person name="Woyke T."/>
            <person name="Bristow J."/>
            <person name="Eisen J.A."/>
            <person name="Markowitz V."/>
            <person name="Hugenholtz P."/>
            <person name="Kyrpides N.C."/>
            <person name="Klenk H.P."/>
            <person name="Lapidus A."/>
        </authorList>
    </citation>
    <scope>NUCLEOTIDE SEQUENCE [LARGE SCALE GENOMIC DNA]</scope>
    <source>
        <strain evidence="3">ATCC 35074 / DSM 20540 / JCM 6276 / NBRC 101906 / NCIMB 13154 / VKM Ac-1939 / CCM 2703 / MRP</strain>
    </source>
</reference>
<dbReference type="PROSITE" id="PS51819">
    <property type="entry name" value="VOC"/>
    <property type="match status" value="1"/>
</dbReference>
<organism evidence="2 3">
    <name type="scientific">Deinococcus proteolyticus (strain ATCC 35074 / DSM 20540 / JCM 6276 / NBRC 101906 / NCIMB 13154 / VKM Ac-1939 / CCM 2703 / MRP)</name>
    <dbReference type="NCBI Taxonomy" id="693977"/>
    <lineage>
        <taxon>Bacteria</taxon>
        <taxon>Thermotogati</taxon>
        <taxon>Deinococcota</taxon>
        <taxon>Deinococci</taxon>
        <taxon>Deinococcales</taxon>
        <taxon>Deinococcaceae</taxon>
        <taxon>Deinococcus</taxon>
    </lineage>
</organism>
<dbReference type="Proteomes" id="UP000007718">
    <property type="component" value="Chromosome"/>
</dbReference>
<dbReference type="AlphaFoldDB" id="F0RP82"/>